<name>A0A5M3N1X7_CONPW</name>
<dbReference type="OMA" id="RKFPKCY"/>
<proteinExistence type="inferred from homology"/>
<keyword evidence="4 9" id="KW-0637">Prenyltransferase</keyword>
<dbReference type="EC" id="2.5.1.60" evidence="2 9"/>
<evidence type="ECO:0000256" key="1">
    <source>
        <dbReference type="ARBA" id="ARBA00006734"/>
    </source>
</evidence>
<evidence type="ECO:0000256" key="8">
    <source>
        <dbReference type="ARBA" id="ARBA00047658"/>
    </source>
</evidence>
<organism evidence="10 11">
    <name type="scientific">Coniophora puteana (strain RWD-64-598)</name>
    <name type="common">Brown rot fungus</name>
    <dbReference type="NCBI Taxonomy" id="741705"/>
    <lineage>
        <taxon>Eukaryota</taxon>
        <taxon>Fungi</taxon>
        <taxon>Dikarya</taxon>
        <taxon>Basidiomycota</taxon>
        <taxon>Agaricomycotina</taxon>
        <taxon>Agaricomycetes</taxon>
        <taxon>Agaricomycetidae</taxon>
        <taxon>Boletales</taxon>
        <taxon>Coniophorineae</taxon>
        <taxon>Coniophoraceae</taxon>
        <taxon>Coniophora</taxon>
    </lineage>
</organism>
<evidence type="ECO:0000256" key="2">
    <source>
        <dbReference type="ARBA" id="ARBA00012656"/>
    </source>
</evidence>
<dbReference type="PROSITE" id="PS51147">
    <property type="entry name" value="PFTA"/>
    <property type="match status" value="5"/>
</dbReference>
<dbReference type="EMBL" id="JH711574">
    <property type="protein sequence ID" value="EIW85393.1"/>
    <property type="molecule type" value="Genomic_DNA"/>
</dbReference>
<keyword evidence="5 9" id="KW-0808">Transferase</keyword>
<dbReference type="GO" id="GO:0005968">
    <property type="term" value="C:Rab-protein geranylgeranyltransferase complex"/>
    <property type="evidence" value="ECO:0007669"/>
    <property type="project" value="TreeGrafter"/>
</dbReference>
<dbReference type="GO" id="GO:0097354">
    <property type="term" value="P:prenylation"/>
    <property type="evidence" value="ECO:0007669"/>
    <property type="project" value="UniProtKB-UniRule"/>
</dbReference>
<comment type="function">
    <text evidence="9">Catalyzes the transfer of a geranyl-geranyl moiety from geranyl-geranyl pyrophosphate to cysteines occuring in specific C-terminal amino acid sequences.</text>
</comment>
<dbReference type="RefSeq" id="XP_007764895.1">
    <property type="nucleotide sequence ID" value="XM_007766705.1"/>
</dbReference>
<dbReference type="PANTHER" id="PTHR11129:SF2">
    <property type="entry name" value="GERANYLGERANYL TRANSFERASE TYPE-2 SUBUNIT ALPHA"/>
    <property type="match status" value="1"/>
</dbReference>
<dbReference type="GO" id="GO:0004663">
    <property type="term" value="F:Rab geranylgeranyltransferase activity"/>
    <property type="evidence" value="ECO:0007669"/>
    <property type="project" value="UniProtKB-UniRule"/>
</dbReference>
<dbReference type="GeneID" id="19204743"/>
<evidence type="ECO:0000256" key="4">
    <source>
        <dbReference type="ARBA" id="ARBA00022602"/>
    </source>
</evidence>
<dbReference type="Gene3D" id="1.25.40.120">
    <property type="entry name" value="Protein prenylyltransferase"/>
    <property type="match status" value="1"/>
</dbReference>
<protein>
    <recommendedName>
        <fullName evidence="3 9">Geranylgeranyl transferase type-2 subunit alpha</fullName>
        <ecNumber evidence="2 9">2.5.1.60</ecNumber>
    </recommendedName>
    <alternativeName>
        <fullName evidence="7 9">Geranylgeranyl transferase type II subunit alpha</fullName>
    </alternativeName>
</protein>
<dbReference type="Proteomes" id="UP000053558">
    <property type="component" value="Unassembled WGS sequence"/>
</dbReference>
<keyword evidence="11" id="KW-1185">Reference proteome</keyword>
<evidence type="ECO:0000256" key="3">
    <source>
        <dbReference type="ARBA" id="ARBA00014772"/>
    </source>
</evidence>
<dbReference type="InterPro" id="IPR002088">
    <property type="entry name" value="Prenyl_trans_a"/>
</dbReference>
<evidence type="ECO:0000313" key="11">
    <source>
        <dbReference type="Proteomes" id="UP000053558"/>
    </source>
</evidence>
<keyword evidence="6" id="KW-0677">Repeat</keyword>
<evidence type="ECO:0000256" key="5">
    <source>
        <dbReference type="ARBA" id="ARBA00022679"/>
    </source>
</evidence>
<comment type="similarity">
    <text evidence="1 9">Belongs to the protein prenyltransferase subunit alpha family.</text>
</comment>
<evidence type="ECO:0000313" key="10">
    <source>
        <dbReference type="EMBL" id="EIW85393.1"/>
    </source>
</evidence>
<dbReference type="KEGG" id="cput:CONPUDRAFT_162599"/>
<sequence>MHGVRRSKQTPQAIATRKEQEKAEIKSYLALSDEVLGKKKLNDWSKDAFELTQRVLRRNPEFYTVWNYRRQIMLNGLFPHSTPEDINFLLSEELKFTSLVLRTNPKVYWIWNHRRWCLANIPEGPIVDDNTTQGWRQAAWDGELALAEKMLEADARNFHAWSYRRYILADMPAKRPEATELAYTKKKIQSSMSNFSAWHQRSKTYTALWQSGALAEGKFEPEEFDLVHSALWTDPADQSAWIYHRWLIGQGKDRAILEAEISLIEELLQEEPNSKWCMESLVHYKRLLLRNHEPQSSELLNSCRELLQRLQTIDPPRKQRYRDIELELSA</sequence>
<accession>A0A5M3N1X7</accession>
<evidence type="ECO:0000256" key="7">
    <source>
        <dbReference type="ARBA" id="ARBA00031267"/>
    </source>
</evidence>
<dbReference type="SUPFAM" id="SSF48439">
    <property type="entry name" value="Protein prenylyltransferase"/>
    <property type="match status" value="1"/>
</dbReference>
<comment type="caution">
    <text evidence="10">The sequence shown here is derived from an EMBL/GenBank/DDBJ whole genome shotgun (WGS) entry which is preliminary data.</text>
</comment>
<reference evidence="11" key="1">
    <citation type="journal article" date="2012" name="Science">
        <title>The Paleozoic origin of enzymatic lignin decomposition reconstructed from 31 fungal genomes.</title>
        <authorList>
            <person name="Floudas D."/>
            <person name="Binder M."/>
            <person name="Riley R."/>
            <person name="Barry K."/>
            <person name="Blanchette R.A."/>
            <person name="Henrissat B."/>
            <person name="Martinez A.T."/>
            <person name="Otillar R."/>
            <person name="Spatafora J.W."/>
            <person name="Yadav J.S."/>
            <person name="Aerts A."/>
            <person name="Benoit I."/>
            <person name="Boyd A."/>
            <person name="Carlson A."/>
            <person name="Copeland A."/>
            <person name="Coutinho P.M."/>
            <person name="de Vries R.P."/>
            <person name="Ferreira P."/>
            <person name="Findley K."/>
            <person name="Foster B."/>
            <person name="Gaskell J."/>
            <person name="Glotzer D."/>
            <person name="Gorecki P."/>
            <person name="Heitman J."/>
            <person name="Hesse C."/>
            <person name="Hori C."/>
            <person name="Igarashi K."/>
            <person name="Jurgens J.A."/>
            <person name="Kallen N."/>
            <person name="Kersten P."/>
            <person name="Kohler A."/>
            <person name="Kuees U."/>
            <person name="Kumar T.K.A."/>
            <person name="Kuo A."/>
            <person name="LaButti K."/>
            <person name="Larrondo L.F."/>
            <person name="Lindquist E."/>
            <person name="Ling A."/>
            <person name="Lombard V."/>
            <person name="Lucas S."/>
            <person name="Lundell T."/>
            <person name="Martin R."/>
            <person name="McLaughlin D.J."/>
            <person name="Morgenstern I."/>
            <person name="Morin E."/>
            <person name="Murat C."/>
            <person name="Nagy L.G."/>
            <person name="Nolan M."/>
            <person name="Ohm R.A."/>
            <person name="Patyshakuliyeva A."/>
            <person name="Rokas A."/>
            <person name="Ruiz-Duenas F.J."/>
            <person name="Sabat G."/>
            <person name="Salamov A."/>
            <person name="Samejima M."/>
            <person name="Schmutz J."/>
            <person name="Slot J.C."/>
            <person name="St John F."/>
            <person name="Stenlid J."/>
            <person name="Sun H."/>
            <person name="Sun S."/>
            <person name="Syed K."/>
            <person name="Tsang A."/>
            <person name="Wiebenga A."/>
            <person name="Young D."/>
            <person name="Pisabarro A."/>
            <person name="Eastwood D.C."/>
            <person name="Martin F."/>
            <person name="Cullen D."/>
            <person name="Grigoriev I.V."/>
            <person name="Hibbett D.S."/>
        </authorList>
    </citation>
    <scope>NUCLEOTIDE SEQUENCE [LARGE SCALE GENOMIC DNA]</scope>
    <source>
        <strain evidence="11">RWD-64-598 SS2</strain>
    </source>
</reference>
<dbReference type="AlphaFoldDB" id="A0A5M3N1X7"/>
<comment type="catalytic activity">
    <reaction evidence="8 9">
        <text>geranylgeranyl diphosphate + L-cysteinyl-[protein] = S-geranylgeranyl-L-cysteinyl-[protein] + diphosphate</text>
        <dbReference type="Rhea" id="RHEA:21240"/>
        <dbReference type="Rhea" id="RHEA-COMP:10131"/>
        <dbReference type="Rhea" id="RHEA-COMP:11537"/>
        <dbReference type="ChEBI" id="CHEBI:29950"/>
        <dbReference type="ChEBI" id="CHEBI:33019"/>
        <dbReference type="ChEBI" id="CHEBI:57533"/>
        <dbReference type="ChEBI" id="CHEBI:86021"/>
        <dbReference type="EC" id="2.5.1.60"/>
    </reaction>
</comment>
<dbReference type="Pfam" id="PF01239">
    <property type="entry name" value="PPTA"/>
    <property type="match status" value="5"/>
</dbReference>
<dbReference type="FunFam" id="1.25.40.120:FF:000035">
    <property type="entry name" value="Geranylgeranyl transferase type-2 subunit alpha"/>
    <property type="match status" value="1"/>
</dbReference>
<evidence type="ECO:0000256" key="6">
    <source>
        <dbReference type="ARBA" id="ARBA00022737"/>
    </source>
</evidence>
<dbReference type="PANTHER" id="PTHR11129">
    <property type="entry name" value="PROTEIN FARNESYLTRANSFERASE ALPHA SUBUNIT/RAB GERANYLGERANYL TRANSFERASE ALPHA SUBUNIT"/>
    <property type="match status" value="1"/>
</dbReference>
<dbReference type="OrthoDB" id="1658at2759"/>
<gene>
    <name evidence="10" type="ORF">CONPUDRAFT_162599</name>
</gene>
<evidence type="ECO:0000256" key="9">
    <source>
        <dbReference type="RuleBase" id="RU367120"/>
    </source>
</evidence>